<feature type="domain" description="DUSP" evidence="11">
    <location>
        <begin position="106"/>
        <end position="215"/>
    </location>
</feature>
<dbReference type="Gene3D" id="3.30.360.10">
    <property type="entry name" value="Dihydrodipicolinate Reductase, domain 2"/>
    <property type="match status" value="1"/>
</dbReference>
<evidence type="ECO:0000259" key="11">
    <source>
        <dbReference type="PROSITE" id="PS51283"/>
    </source>
</evidence>
<protein>
    <recommendedName>
        <fullName evidence="4">ubiquitinyl hydrolase 1</fullName>
        <ecNumber evidence="4">3.4.19.12</ecNumber>
    </recommendedName>
</protein>
<feature type="compositionally biased region" description="Polar residues" evidence="9">
    <location>
        <begin position="50"/>
        <end position="62"/>
    </location>
</feature>
<dbReference type="PANTHER" id="PTHR21646">
    <property type="entry name" value="UBIQUITIN CARBOXYL-TERMINAL HYDROLASE"/>
    <property type="match status" value="1"/>
</dbReference>
<feature type="compositionally biased region" description="Polar residues" evidence="9">
    <location>
        <begin position="87"/>
        <end position="98"/>
    </location>
</feature>
<feature type="compositionally biased region" description="Polar residues" evidence="9">
    <location>
        <begin position="69"/>
        <end position="79"/>
    </location>
</feature>
<dbReference type="SUPFAM" id="SSF55347">
    <property type="entry name" value="Glyceraldehyde-3-phosphate dehydrogenase-like, C-terminal domain"/>
    <property type="match status" value="1"/>
</dbReference>
<dbReference type="InterPro" id="IPR038765">
    <property type="entry name" value="Papain-like_cys_pep_sf"/>
</dbReference>
<dbReference type="WBParaSite" id="maker-uti_cns_0045950-snap-gene-0.4-mRNA-1">
    <property type="protein sequence ID" value="maker-uti_cns_0045950-snap-gene-0.4-mRNA-1"/>
    <property type="gene ID" value="maker-uti_cns_0045950-snap-gene-0.4"/>
</dbReference>
<keyword evidence="5" id="KW-0645">Protease</keyword>
<evidence type="ECO:0000256" key="1">
    <source>
        <dbReference type="ARBA" id="ARBA00000707"/>
    </source>
</evidence>
<dbReference type="PROSITE" id="PS50235">
    <property type="entry name" value="USP_3"/>
    <property type="match status" value="1"/>
</dbReference>
<dbReference type="Proteomes" id="UP000095280">
    <property type="component" value="Unplaced"/>
</dbReference>
<evidence type="ECO:0000256" key="2">
    <source>
        <dbReference type="ARBA" id="ARBA00009085"/>
    </source>
</evidence>
<evidence type="ECO:0000313" key="13">
    <source>
        <dbReference type="WBParaSite" id="maker-uti_cns_0045950-snap-gene-0.4-mRNA-1"/>
    </source>
</evidence>
<dbReference type="InterPro" id="IPR035927">
    <property type="entry name" value="DUSP-like_sf"/>
</dbReference>
<feature type="region of interest" description="Disordered" evidence="9">
    <location>
        <begin position="335"/>
        <end position="377"/>
    </location>
</feature>
<comment type="catalytic activity">
    <reaction evidence="1">
        <text>Thiol-dependent hydrolysis of ester, thioester, amide, peptide and isopeptide bonds formed by the C-terminal Gly of ubiquitin (a 76-residue protein attached to proteins as an intracellular targeting signal).</text>
        <dbReference type="EC" id="3.4.19.12"/>
    </reaction>
</comment>
<dbReference type="SUPFAM" id="SSF54001">
    <property type="entry name" value="Cysteine proteinases"/>
    <property type="match status" value="1"/>
</dbReference>
<keyword evidence="12" id="KW-1185">Reference proteome</keyword>
<dbReference type="Pfam" id="PF22725">
    <property type="entry name" value="GFO_IDH_MocA_C3"/>
    <property type="match status" value="1"/>
</dbReference>
<dbReference type="CDD" id="cd02674">
    <property type="entry name" value="Peptidase_C19R"/>
    <property type="match status" value="1"/>
</dbReference>
<dbReference type="PROSITE" id="PS51283">
    <property type="entry name" value="DUSP"/>
    <property type="match status" value="1"/>
</dbReference>
<evidence type="ECO:0000256" key="6">
    <source>
        <dbReference type="ARBA" id="ARBA00022786"/>
    </source>
</evidence>
<proteinExistence type="inferred from homology"/>
<evidence type="ECO:0000256" key="9">
    <source>
        <dbReference type="SAM" id="MobiDB-lite"/>
    </source>
</evidence>
<organism evidence="12 13">
    <name type="scientific">Macrostomum lignano</name>
    <dbReference type="NCBI Taxonomy" id="282301"/>
    <lineage>
        <taxon>Eukaryota</taxon>
        <taxon>Metazoa</taxon>
        <taxon>Spiralia</taxon>
        <taxon>Lophotrochozoa</taxon>
        <taxon>Platyhelminthes</taxon>
        <taxon>Rhabditophora</taxon>
        <taxon>Macrostomorpha</taxon>
        <taxon>Macrostomida</taxon>
        <taxon>Macrostomidae</taxon>
        <taxon>Macrostomum</taxon>
    </lineage>
</organism>
<keyword evidence="8" id="KW-0788">Thiol protease</keyword>
<dbReference type="PROSITE" id="PS00973">
    <property type="entry name" value="USP_2"/>
    <property type="match status" value="1"/>
</dbReference>
<dbReference type="Gene3D" id="3.90.70.10">
    <property type="entry name" value="Cysteine proteinases"/>
    <property type="match status" value="2"/>
</dbReference>
<name>A0A1I8J4P6_9PLAT</name>
<sequence length="1494" mass="166209">MTVDSVLRDNEDSISSLSKSSEVKDSQHIGNHQQKSQQDNHDQSVAMDTEGSNTPVAQNNGETPMEVCHSSSQSTSAKVESTKPKPLSTSNASKSVNPPTDDPMISCLKRQRDAVKKCRGSSLVLGQEWHVLSMAWFRRWQQYVGYRKYEEKYLGKEAYFPGYIDNSDILDVNGDLKPKLMNEQDYMLLRGDAWTMLVEYYELAPGQEPITRSVICRGSERKILEIEVYQLTIEIGLLDNENGLGTVSCQFSKSATFGDVAERAREALSLTERQKSSDLRLWLSSGGYSAGLVEPILKLPDDYLDGYVKSNDLILMELPNLEDGTFSRPFEEFRISGPQLPDQTPAPQSGAAIPLGPPAPPSIASTSNTSTSWQSHSTPTTPGLCGLVNMGNTCFMSSTLQCLSNVPILTEYMLSDKWRSELNCTNPLGMRGEIAKAYAALIANLWSGKFSYLAPRDFKATLSEFAPQFSGFQQHDGQEVMAFMLDGLHEDLNRIISKPYIEIKEADNRPDAVVAEEAWQNYKLRNDSIIVDLFHGQLKSTLICPECENVSVTFDPFCYLSLPLPQDQHCFTFHFVRLDPNLPPVKCKLTLPPDGTMALAYQGLSEMFQLPKNRILIGEVYYHKFHRFLVTNDTYSHISDRGQFYAFELREPFETESNTSPIRFKYVYFLDEALASRASYAATMYFGTPMLLELDMDKAAPPQEDDENATESGAVALSVVNDGSVLQSAVRSAIAERCSRFLDNPSKRLAEPDTYKNWWHQDAPDRQVEPPPYTLYASRSGTFVRDTAMLMDPDEVGAVLPSEYSYIWVSLNSLNKRLFYDDAAAKTEEIHPSASDSLEAEKCVSLDDCLKLYTDIETLGKKDAWHCPNCKRFQCATKKIDLWSLPPVLVCHLKRFSYERHYRSKIDTKVDYPVENLDLRQWIIQPDYGQSAKYNLLAVAHHFGGLGAGHYTATAFHKPSNAWYYYDDCNVHKCVTRDELVAKSAYVLVYIRSDLSSNLLQSADDATAAASLAVESSMATIDNESICNDHNDLADNEANDDNDRITSPASFRPIGVGLFGFSPFAACALRQICLNNHSISKVNNNNANNNQRRRPFRLVGCWTSDESERTALEGFLKRECILPQSSLLLSSSSSSSGDWTSKEHQLDEDNFTVVVGGDPAALASRTEVSLLLLCCRGERVQIGLAKLAKETGSLAVRLWPPPPPPYRVLDTVAVGCSYRYLPSVQCMRSRLSTGLIGQLQVININLRYPKLIGERYDWTCDPDMGGGVLAYYGAIAVDLVHYLAPAAAAASLAGRAPLTYEVISASGHLLTCQSRSSQIDEIRRIGVDQVASFDLQLAGGCWVHVWLDSLFNGYSHTIELIGENGRLTLSDFVLTHVDYLADSSTAEAHTLHSDPITESEQGILQTIAHSADMPMKQFASPELIKSATGLIDSIARNDTVVVDYPSGSYWTWLQQTLAAIRCSSQLNRWVSIAECRLGPGSDKDGIACRKFPTT</sequence>
<dbReference type="GO" id="GO:0006508">
    <property type="term" value="P:proteolysis"/>
    <property type="evidence" value="ECO:0007669"/>
    <property type="project" value="UniProtKB-KW"/>
</dbReference>
<dbReference type="GO" id="GO:0004843">
    <property type="term" value="F:cysteine-type deubiquitinase activity"/>
    <property type="evidence" value="ECO:0007669"/>
    <property type="project" value="UniProtKB-EC"/>
</dbReference>
<dbReference type="InterPro" id="IPR018200">
    <property type="entry name" value="USP_CS"/>
</dbReference>
<dbReference type="SUPFAM" id="SSF143791">
    <property type="entry name" value="DUSP-like"/>
    <property type="match status" value="1"/>
</dbReference>
<dbReference type="InterPro" id="IPR001394">
    <property type="entry name" value="Peptidase_C19_UCH"/>
</dbReference>
<keyword evidence="6" id="KW-0833">Ubl conjugation pathway</keyword>
<accession>A0A1I8J4P6</accession>
<feature type="compositionally biased region" description="Basic and acidic residues" evidence="9">
    <location>
        <begin position="1"/>
        <end position="11"/>
    </location>
</feature>
<feature type="compositionally biased region" description="Polar residues" evidence="9">
    <location>
        <begin position="28"/>
        <end position="37"/>
    </location>
</feature>
<dbReference type="EC" id="3.4.19.12" evidence="4"/>
<comment type="similarity">
    <text evidence="2">Belongs to the peptidase C19 family.</text>
</comment>
<evidence type="ECO:0000256" key="5">
    <source>
        <dbReference type="ARBA" id="ARBA00022670"/>
    </source>
</evidence>
<dbReference type="Gene3D" id="3.30.2230.10">
    <property type="entry name" value="DUSP-like"/>
    <property type="match status" value="1"/>
</dbReference>
<evidence type="ECO:0000256" key="4">
    <source>
        <dbReference type="ARBA" id="ARBA00012759"/>
    </source>
</evidence>
<dbReference type="GO" id="GO:0016579">
    <property type="term" value="P:protein deubiquitination"/>
    <property type="evidence" value="ECO:0007669"/>
    <property type="project" value="InterPro"/>
</dbReference>
<evidence type="ECO:0000256" key="3">
    <source>
        <dbReference type="ARBA" id="ARBA00010928"/>
    </source>
</evidence>
<dbReference type="PANTHER" id="PTHR21646:SF24">
    <property type="entry name" value="UBIQUITIN CARBOXYL-TERMINAL HYDROLASE"/>
    <property type="match status" value="1"/>
</dbReference>
<dbReference type="InterPro" id="IPR050185">
    <property type="entry name" value="Ub_carboxyl-term_hydrolase"/>
</dbReference>
<dbReference type="SMART" id="SM00695">
    <property type="entry name" value="DUSP"/>
    <property type="match status" value="1"/>
</dbReference>
<evidence type="ECO:0000313" key="12">
    <source>
        <dbReference type="Proteomes" id="UP000095280"/>
    </source>
</evidence>
<feature type="compositionally biased region" description="Polar residues" evidence="9">
    <location>
        <begin position="366"/>
        <end position="377"/>
    </location>
</feature>
<dbReference type="Pfam" id="PF06337">
    <property type="entry name" value="DUSP"/>
    <property type="match status" value="1"/>
</dbReference>
<feature type="domain" description="USP" evidence="10">
    <location>
        <begin position="385"/>
        <end position="993"/>
    </location>
</feature>
<dbReference type="PROSITE" id="PS00972">
    <property type="entry name" value="USP_1"/>
    <property type="match status" value="1"/>
</dbReference>
<keyword evidence="7" id="KW-0378">Hydrolase</keyword>
<dbReference type="InterPro" id="IPR028889">
    <property type="entry name" value="USP"/>
</dbReference>
<comment type="similarity">
    <text evidence="3">Belongs to the Gfo/Idh/MocA family.</text>
</comment>
<evidence type="ECO:0000256" key="8">
    <source>
        <dbReference type="ARBA" id="ARBA00022807"/>
    </source>
</evidence>
<evidence type="ECO:0000259" key="10">
    <source>
        <dbReference type="PROSITE" id="PS50235"/>
    </source>
</evidence>
<dbReference type="Pfam" id="PF00443">
    <property type="entry name" value="UCH"/>
    <property type="match status" value="1"/>
</dbReference>
<reference evidence="13" key="1">
    <citation type="submission" date="2016-11" db="UniProtKB">
        <authorList>
            <consortium name="WormBaseParasite"/>
        </authorList>
    </citation>
    <scope>IDENTIFICATION</scope>
</reference>
<evidence type="ECO:0000256" key="7">
    <source>
        <dbReference type="ARBA" id="ARBA00022801"/>
    </source>
</evidence>
<dbReference type="InterPro" id="IPR006615">
    <property type="entry name" value="Pept_C19_DUSP"/>
</dbReference>
<feature type="region of interest" description="Disordered" evidence="9">
    <location>
        <begin position="1"/>
        <end position="105"/>
    </location>
</feature>
<dbReference type="InterPro" id="IPR055170">
    <property type="entry name" value="GFO_IDH_MocA-like_dom"/>
</dbReference>